<comment type="catalytic activity">
    <reaction evidence="5 6">
        <text>NAD(+) + ATP = ADP + NADP(+) + H(+)</text>
        <dbReference type="Rhea" id="RHEA:18629"/>
        <dbReference type="ChEBI" id="CHEBI:15378"/>
        <dbReference type="ChEBI" id="CHEBI:30616"/>
        <dbReference type="ChEBI" id="CHEBI:57540"/>
        <dbReference type="ChEBI" id="CHEBI:58349"/>
        <dbReference type="ChEBI" id="CHEBI:456216"/>
        <dbReference type="EC" id="2.7.1.23"/>
    </reaction>
</comment>
<dbReference type="EC" id="2.7.1.23" evidence="6"/>
<dbReference type="GO" id="GO:0016301">
    <property type="term" value="F:kinase activity"/>
    <property type="evidence" value="ECO:0007669"/>
    <property type="project" value="UniProtKB-KW"/>
</dbReference>
<dbReference type="EMBL" id="CP043494">
    <property type="protein sequence ID" value="WNG49338.1"/>
    <property type="molecule type" value="Genomic_DNA"/>
</dbReference>
<keyword evidence="1 6" id="KW-0808">Transferase</keyword>
<evidence type="ECO:0000256" key="2">
    <source>
        <dbReference type="ARBA" id="ARBA00022777"/>
    </source>
</evidence>
<keyword evidence="2 6" id="KW-0418">Kinase</keyword>
<dbReference type="InterPro" id="IPR016064">
    <property type="entry name" value="NAD/diacylglycerol_kinase_sf"/>
</dbReference>
<dbReference type="Pfam" id="PF01513">
    <property type="entry name" value="NAD_kinase"/>
    <property type="match status" value="1"/>
</dbReference>
<comment type="function">
    <text evidence="6">Involved in the regulation of the intracellular balance of NAD and NADP, and is a key enzyme in the biosynthesis of NADP. Catalyzes specifically the phosphorylation on 2'-hydroxyl of the adenosine moiety of NAD to yield NADP.</text>
</comment>
<comment type="similarity">
    <text evidence="6">Belongs to the NAD kinase family.</text>
</comment>
<dbReference type="Gene3D" id="3.40.50.10330">
    <property type="entry name" value="Probable inorganic polyphosphate/atp-NAD kinase, domain 1"/>
    <property type="match status" value="1"/>
</dbReference>
<feature type="binding site" evidence="6">
    <location>
        <position position="238"/>
    </location>
    <ligand>
        <name>NAD(+)</name>
        <dbReference type="ChEBI" id="CHEBI:57540"/>
    </ligand>
</feature>
<evidence type="ECO:0000256" key="1">
    <source>
        <dbReference type="ARBA" id="ARBA00022679"/>
    </source>
</evidence>
<evidence type="ECO:0000256" key="4">
    <source>
        <dbReference type="ARBA" id="ARBA00023027"/>
    </source>
</evidence>
<dbReference type="PANTHER" id="PTHR20275:SF0">
    <property type="entry name" value="NAD KINASE"/>
    <property type="match status" value="1"/>
</dbReference>
<feature type="binding site" evidence="6">
    <location>
        <position position="149"/>
    </location>
    <ligand>
        <name>NAD(+)</name>
        <dbReference type="ChEBI" id="CHEBI:57540"/>
    </ligand>
</feature>
<gene>
    <name evidence="6" type="primary">nadK</name>
    <name evidence="7" type="ORF">F0U60_38375</name>
</gene>
<keyword evidence="6" id="KW-0963">Cytoplasm</keyword>
<dbReference type="InterPro" id="IPR017438">
    <property type="entry name" value="ATP-NAD_kinase_N"/>
</dbReference>
<keyword evidence="6" id="KW-0547">Nucleotide-binding</keyword>
<comment type="cofactor">
    <cofactor evidence="6">
        <name>a divalent metal cation</name>
        <dbReference type="ChEBI" id="CHEBI:60240"/>
    </cofactor>
</comment>
<evidence type="ECO:0000256" key="3">
    <source>
        <dbReference type="ARBA" id="ARBA00022857"/>
    </source>
</evidence>
<dbReference type="Proteomes" id="UP001611383">
    <property type="component" value="Chromosome"/>
</dbReference>
<evidence type="ECO:0000256" key="5">
    <source>
        <dbReference type="ARBA" id="ARBA00047925"/>
    </source>
</evidence>
<evidence type="ECO:0000256" key="6">
    <source>
        <dbReference type="HAMAP-Rule" id="MF_00361"/>
    </source>
</evidence>
<feature type="binding site" evidence="6">
    <location>
        <position position="69"/>
    </location>
    <ligand>
        <name>NAD(+)</name>
        <dbReference type="ChEBI" id="CHEBI:57540"/>
    </ligand>
</feature>
<feature type="binding site" evidence="6">
    <location>
        <begin position="138"/>
        <end position="139"/>
    </location>
    <ligand>
        <name>NAD(+)</name>
        <dbReference type="ChEBI" id="CHEBI:57540"/>
    </ligand>
</feature>
<keyword evidence="3 6" id="KW-0521">NADP</keyword>
<feature type="binding site" evidence="6">
    <location>
        <position position="166"/>
    </location>
    <ligand>
        <name>NAD(+)</name>
        <dbReference type="ChEBI" id="CHEBI:57540"/>
    </ligand>
</feature>
<keyword evidence="8" id="KW-1185">Reference proteome</keyword>
<dbReference type="InterPro" id="IPR017437">
    <property type="entry name" value="ATP-NAD_kinase_PpnK-typ_C"/>
</dbReference>
<feature type="active site" description="Proton acceptor" evidence="6">
    <location>
        <position position="64"/>
    </location>
</feature>
<organism evidence="7 8">
    <name type="scientific">Archangium minus</name>
    <dbReference type="NCBI Taxonomy" id="83450"/>
    <lineage>
        <taxon>Bacteria</taxon>
        <taxon>Pseudomonadati</taxon>
        <taxon>Myxococcota</taxon>
        <taxon>Myxococcia</taxon>
        <taxon>Myxococcales</taxon>
        <taxon>Cystobacterineae</taxon>
        <taxon>Archangiaceae</taxon>
        <taxon>Archangium</taxon>
    </lineage>
</organism>
<dbReference type="SUPFAM" id="SSF111331">
    <property type="entry name" value="NAD kinase/diacylglycerol kinase-like"/>
    <property type="match status" value="1"/>
</dbReference>
<reference evidence="7 8" key="1">
    <citation type="submission" date="2019-08" db="EMBL/GenBank/DDBJ databases">
        <title>Archangium and Cystobacter genomes.</title>
        <authorList>
            <person name="Chen I.-C.K."/>
            <person name="Wielgoss S."/>
        </authorList>
    </citation>
    <scope>NUCLEOTIDE SEQUENCE [LARGE SCALE GENOMIC DNA]</scope>
    <source>
        <strain evidence="7 8">Cbm 6</strain>
    </source>
</reference>
<feature type="binding site" evidence="6">
    <location>
        <begin position="64"/>
        <end position="65"/>
    </location>
    <ligand>
        <name>NAD(+)</name>
        <dbReference type="ChEBI" id="CHEBI:57540"/>
    </ligand>
</feature>
<dbReference type="InterPro" id="IPR002504">
    <property type="entry name" value="NADK"/>
</dbReference>
<comment type="caution">
    <text evidence="6">Lacks conserved residue(s) required for the propagation of feature annotation.</text>
</comment>
<evidence type="ECO:0000313" key="7">
    <source>
        <dbReference type="EMBL" id="WNG49338.1"/>
    </source>
</evidence>
<sequence>MQTLVLVAKKDKPEAAELAARIRERYPALEVLGDRLLAHTLGWPKVDDRELAARADLVVVLGGDGTLIHAARLLDGSPKPILGVNLGSLGFMTEIPVEGLFTALDDVLAGRFKVDSRMKLTCRLIRDGKVVVQDEVLNDVVINKGALARIADHEVSIEDVPIATYKADGVILSTPTGSTAYSLSAGGPIVHPSVDCTVLAPICSHALTHRPIIVPADRTIRVALRTETADTFLTLDGQTGHSLRCEDIIEVVRSPNRVTLVRNPRVGYFTILRQKLHWGER</sequence>
<protein>
    <recommendedName>
        <fullName evidence="6">NAD kinase</fullName>
        <ecNumber evidence="6">2.7.1.23</ecNumber>
    </recommendedName>
    <alternativeName>
        <fullName evidence="6">ATP-dependent NAD kinase</fullName>
    </alternativeName>
</protein>
<feature type="binding site" evidence="6">
    <location>
        <position position="168"/>
    </location>
    <ligand>
        <name>NAD(+)</name>
        <dbReference type="ChEBI" id="CHEBI:57540"/>
    </ligand>
</feature>
<accession>A0ABY9X1V3</accession>
<keyword evidence="6" id="KW-0067">ATP-binding</keyword>
<evidence type="ECO:0000313" key="8">
    <source>
        <dbReference type="Proteomes" id="UP001611383"/>
    </source>
</evidence>
<name>A0ABY9X1V3_9BACT</name>
<feature type="binding site" evidence="6">
    <location>
        <begin position="179"/>
        <end position="184"/>
    </location>
    <ligand>
        <name>NAD(+)</name>
        <dbReference type="ChEBI" id="CHEBI:57540"/>
    </ligand>
</feature>
<dbReference type="HAMAP" id="MF_00361">
    <property type="entry name" value="NAD_kinase"/>
    <property type="match status" value="1"/>
</dbReference>
<proteinExistence type="inferred from homology"/>
<dbReference type="RefSeq" id="WP_395807118.1">
    <property type="nucleotide sequence ID" value="NZ_CP043494.1"/>
</dbReference>
<dbReference type="Pfam" id="PF20143">
    <property type="entry name" value="NAD_kinase_C"/>
    <property type="match status" value="1"/>
</dbReference>
<keyword evidence="4 6" id="KW-0520">NAD</keyword>
<comment type="subcellular location">
    <subcellularLocation>
        <location evidence="6">Cytoplasm</location>
    </subcellularLocation>
</comment>
<dbReference type="PANTHER" id="PTHR20275">
    <property type="entry name" value="NAD KINASE"/>
    <property type="match status" value="1"/>
</dbReference>
<dbReference type="Gene3D" id="2.60.200.30">
    <property type="entry name" value="Probable inorganic polyphosphate/atp-NAD kinase, domain 2"/>
    <property type="match status" value="1"/>
</dbReference>